<dbReference type="RefSeq" id="WP_353982853.1">
    <property type="nucleotide sequence ID" value="NZ_JBEWLY010000007.1"/>
</dbReference>
<feature type="domain" description="HTH tetR-type" evidence="5">
    <location>
        <begin position="34"/>
        <end position="94"/>
    </location>
</feature>
<dbReference type="InterPro" id="IPR001647">
    <property type="entry name" value="HTH_TetR"/>
</dbReference>
<organism evidence="6 7">
    <name type="scientific">Novosphingobium kalidii</name>
    <dbReference type="NCBI Taxonomy" id="3230299"/>
    <lineage>
        <taxon>Bacteria</taxon>
        <taxon>Pseudomonadati</taxon>
        <taxon>Pseudomonadota</taxon>
        <taxon>Alphaproteobacteria</taxon>
        <taxon>Sphingomonadales</taxon>
        <taxon>Sphingomonadaceae</taxon>
        <taxon>Novosphingobium</taxon>
    </lineage>
</organism>
<keyword evidence="7" id="KW-1185">Reference proteome</keyword>
<dbReference type="SUPFAM" id="SSF46689">
    <property type="entry name" value="Homeodomain-like"/>
    <property type="match status" value="2"/>
</dbReference>
<dbReference type="InterPro" id="IPR050109">
    <property type="entry name" value="HTH-type_TetR-like_transc_reg"/>
</dbReference>
<gene>
    <name evidence="6" type="ORF">ABVV53_03070</name>
</gene>
<evidence type="ECO:0000313" key="6">
    <source>
        <dbReference type="EMBL" id="MET1754452.1"/>
    </source>
</evidence>
<dbReference type="PROSITE" id="PS50977">
    <property type="entry name" value="HTH_TETR_2"/>
    <property type="match status" value="2"/>
</dbReference>
<proteinExistence type="predicted"/>
<dbReference type="PANTHER" id="PTHR30055">
    <property type="entry name" value="HTH-TYPE TRANSCRIPTIONAL REGULATOR RUTR"/>
    <property type="match status" value="1"/>
</dbReference>
<evidence type="ECO:0000256" key="3">
    <source>
        <dbReference type="ARBA" id="ARBA00023163"/>
    </source>
</evidence>
<evidence type="ECO:0000259" key="5">
    <source>
        <dbReference type="PROSITE" id="PS50977"/>
    </source>
</evidence>
<dbReference type="PRINTS" id="PR00455">
    <property type="entry name" value="HTHTETR"/>
</dbReference>
<evidence type="ECO:0000313" key="7">
    <source>
        <dbReference type="Proteomes" id="UP001548713"/>
    </source>
</evidence>
<dbReference type="EMBL" id="JBEWLY010000007">
    <property type="protein sequence ID" value="MET1754452.1"/>
    <property type="molecule type" value="Genomic_DNA"/>
</dbReference>
<evidence type="ECO:0000256" key="2">
    <source>
        <dbReference type="ARBA" id="ARBA00023125"/>
    </source>
</evidence>
<keyword evidence="2 4" id="KW-0238">DNA-binding</keyword>
<feature type="DNA-binding region" description="H-T-H motif" evidence="4">
    <location>
        <begin position="57"/>
        <end position="76"/>
    </location>
</feature>
<feature type="DNA-binding region" description="H-T-H motif" evidence="4">
    <location>
        <begin position="268"/>
        <end position="287"/>
    </location>
</feature>
<comment type="caution">
    <text evidence="6">The sequence shown here is derived from an EMBL/GenBank/DDBJ whole genome shotgun (WGS) entry which is preliminary data.</text>
</comment>
<keyword evidence="1" id="KW-0805">Transcription regulation</keyword>
<dbReference type="Gene3D" id="1.10.357.10">
    <property type="entry name" value="Tetracycline Repressor, domain 2"/>
    <property type="match status" value="2"/>
</dbReference>
<protein>
    <submittedName>
        <fullName evidence="6">TetR/AcrR family transcriptional regulator</fullName>
    </submittedName>
</protein>
<dbReference type="Pfam" id="PF00440">
    <property type="entry name" value="TetR_N"/>
    <property type="match status" value="2"/>
</dbReference>
<keyword evidence="3" id="KW-0804">Transcription</keyword>
<sequence>MTVRQPRPGRRSLLEHRWEDALNRDLNRDESDANSAQDRLIEAVFARWESHGRSGMSARQISQAAGISVSSIYHHFGSLERLLQSSQRACLAEAQSWCDRQIEQVDGLAGSPESFSGFFAHIVDDWVHTCRPLAFAQRECGMLASRSAEFGEQEEQWRVLWTQFWERAGSVFALGSGATVVERVFDGESLFHMLPWRRAVDRACLEETAHGLTAWLTGRSVPAAPWREFARAQAVASMPETPSWDEKTWQIVEAAADLIAITGAASVTHRSVAEQAGVSLGTVSHKFRTKSALLEAAFEAIYARVITRPAEPGRTAPPADPAAFAGNFAQAVLRDKPTDATDDLVIAAARDPALSNLGAQLRYLRGRTARAALQSLFGDRRAVSVLEGALFSSYLSAQIRRYAGGGRAVAHGVVESELEVFGRVIGLRP</sequence>
<dbReference type="InterPro" id="IPR009057">
    <property type="entry name" value="Homeodomain-like_sf"/>
</dbReference>
<name>A0ABV2CXX3_9SPHN</name>
<dbReference type="Proteomes" id="UP001548713">
    <property type="component" value="Unassembled WGS sequence"/>
</dbReference>
<evidence type="ECO:0000256" key="4">
    <source>
        <dbReference type="PROSITE-ProRule" id="PRU00335"/>
    </source>
</evidence>
<accession>A0ABV2CXX3</accession>
<dbReference type="PANTHER" id="PTHR30055:SF234">
    <property type="entry name" value="HTH-TYPE TRANSCRIPTIONAL REGULATOR BETI"/>
    <property type="match status" value="1"/>
</dbReference>
<feature type="domain" description="HTH tetR-type" evidence="5">
    <location>
        <begin position="245"/>
        <end position="305"/>
    </location>
</feature>
<evidence type="ECO:0000256" key="1">
    <source>
        <dbReference type="ARBA" id="ARBA00023015"/>
    </source>
</evidence>
<reference evidence="6 7" key="1">
    <citation type="submission" date="2024-07" db="EMBL/GenBank/DDBJ databases">
        <title>Novosphingobium kalidii RD2P27.</title>
        <authorList>
            <person name="Sun J.-Q."/>
        </authorList>
    </citation>
    <scope>NUCLEOTIDE SEQUENCE [LARGE SCALE GENOMIC DNA]</scope>
    <source>
        <strain evidence="6 7">RD2P27</strain>
    </source>
</reference>